<dbReference type="Pfam" id="PF03401">
    <property type="entry name" value="TctC"/>
    <property type="match status" value="1"/>
</dbReference>
<evidence type="ECO:0000313" key="3">
    <source>
        <dbReference type="EMBL" id="MFC4201704.1"/>
    </source>
</evidence>
<evidence type="ECO:0000313" key="4">
    <source>
        <dbReference type="Proteomes" id="UP001595848"/>
    </source>
</evidence>
<dbReference type="RefSeq" id="WP_217965615.1">
    <property type="nucleotide sequence ID" value="NZ_JAHTBN010000007.1"/>
</dbReference>
<dbReference type="CDD" id="cd13578">
    <property type="entry name" value="PBP2_Bug27"/>
    <property type="match status" value="1"/>
</dbReference>
<dbReference type="PIRSF" id="PIRSF017082">
    <property type="entry name" value="YflP"/>
    <property type="match status" value="1"/>
</dbReference>
<feature type="chain" id="PRO_5045219913" evidence="2">
    <location>
        <begin position="28"/>
        <end position="329"/>
    </location>
</feature>
<proteinExistence type="inferred from homology"/>
<dbReference type="EMBL" id="JBHSBV010000004">
    <property type="protein sequence ID" value="MFC4201704.1"/>
    <property type="molecule type" value="Genomic_DNA"/>
</dbReference>
<dbReference type="Proteomes" id="UP001595848">
    <property type="component" value="Unassembled WGS sequence"/>
</dbReference>
<dbReference type="InterPro" id="IPR005064">
    <property type="entry name" value="BUG"/>
</dbReference>
<keyword evidence="2" id="KW-0732">Signal</keyword>
<protein>
    <submittedName>
        <fullName evidence="3">Bug family tripartite tricarboxylate transporter substrate binding protein</fullName>
    </submittedName>
</protein>
<dbReference type="PANTHER" id="PTHR42928">
    <property type="entry name" value="TRICARBOXYLATE-BINDING PROTEIN"/>
    <property type="match status" value="1"/>
</dbReference>
<sequence length="329" mass="34797">MSKTNFFSRISRIAGILALCGPLAAQAAYPDKPITLVVPYSAGGAVDIVGRIIGQKLSQQLKVPVIVENKAGFSGNIGAQYVARANPDGYTLLMAALTSYSLNHKLLGSKLMGYDFPKDFRAVGVVGKLPVVLVVNHAVPAGTLPQLVAYLKKNPGKDSFGSSGAGSIEHVAGELFRLRAGVNILHVPYRGSAPAMLDLMSGQIQIMFATTPTTLANLPTGKIKAIGIAGDTRVPLLPKVPTLAEQGLKGLDVTSLYGVLVPKGTPDAELRRLNAGLEHVMNDPQVRGKLQQQGVVPVLTDTQQAATMLGDEVAKWGRLIDETHIVIKQ</sequence>
<accession>A0ABV8NYV4</accession>
<evidence type="ECO:0000256" key="2">
    <source>
        <dbReference type="SAM" id="SignalP"/>
    </source>
</evidence>
<gene>
    <name evidence="3" type="ORF">ACFOY1_12135</name>
</gene>
<reference evidence="4" key="1">
    <citation type="journal article" date="2019" name="Int. J. Syst. Evol. Microbiol.">
        <title>The Global Catalogue of Microorganisms (GCM) 10K type strain sequencing project: providing services to taxonomists for standard genome sequencing and annotation.</title>
        <authorList>
            <consortium name="The Broad Institute Genomics Platform"/>
            <consortium name="The Broad Institute Genome Sequencing Center for Infectious Disease"/>
            <person name="Wu L."/>
            <person name="Ma J."/>
        </authorList>
    </citation>
    <scope>NUCLEOTIDE SEQUENCE [LARGE SCALE GENOMIC DNA]</scope>
    <source>
        <strain evidence="4">LMG 24813</strain>
    </source>
</reference>
<organism evidence="3 4">
    <name type="scientific">Candidimonas humi</name>
    <dbReference type="NCBI Taxonomy" id="683355"/>
    <lineage>
        <taxon>Bacteria</taxon>
        <taxon>Pseudomonadati</taxon>
        <taxon>Pseudomonadota</taxon>
        <taxon>Betaproteobacteria</taxon>
        <taxon>Burkholderiales</taxon>
        <taxon>Alcaligenaceae</taxon>
        <taxon>Candidimonas</taxon>
    </lineage>
</organism>
<evidence type="ECO:0000256" key="1">
    <source>
        <dbReference type="ARBA" id="ARBA00006987"/>
    </source>
</evidence>
<keyword evidence="4" id="KW-1185">Reference proteome</keyword>
<dbReference type="PANTHER" id="PTHR42928:SF5">
    <property type="entry name" value="BLR1237 PROTEIN"/>
    <property type="match status" value="1"/>
</dbReference>
<comment type="similarity">
    <text evidence="1">Belongs to the UPF0065 (bug) family.</text>
</comment>
<feature type="signal peptide" evidence="2">
    <location>
        <begin position="1"/>
        <end position="27"/>
    </location>
</feature>
<name>A0ABV8NYV4_9BURK</name>
<comment type="caution">
    <text evidence="3">The sequence shown here is derived from an EMBL/GenBank/DDBJ whole genome shotgun (WGS) entry which is preliminary data.</text>
</comment>